<keyword evidence="4" id="KW-0342">GTP-binding</keyword>
<dbReference type="Pfam" id="PF14492">
    <property type="entry name" value="EFG_III"/>
    <property type="match status" value="1"/>
</dbReference>
<dbReference type="InterPro" id="IPR035650">
    <property type="entry name" value="Tet_C"/>
</dbReference>
<dbReference type="Gene3D" id="3.40.50.300">
    <property type="entry name" value="P-loop containing nucleotide triphosphate hydrolases"/>
    <property type="match status" value="1"/>
</dbReference>
<dbReference type="KEGG" id="ppsc:EHS13_34035"/>
<keyword evidence="2" id="KW-0547">Nucleotide-binding</keyword>
<dbReference type="Proteomes" id="UP000426246">
    <property type="component" value="Chromosome"/>
</dbReference>
<dbReference type="SUPFAM" id="SSF54980">
    <property type="entry name" value="EF-G C-terminal domain-like"/>
    <property type="match status" value="2"/>
</dbReference>
<dbReference type="RefSeq" id="WP_155704692.1">
    <property type="nucleotide sequence ID" value="NZ_CP034235.1"/>
</dbReference>
<dbReference type="GO" id="GO:0003924">
    <property type="term" value="F:GTPase activity"/>
    <property type="evidence" value="ECO:0007669"/>
    <property type="project" value="InterPro"/>
</dbReference>
<dbReference type="Pfam" id="PF00009">
    <property type="entry name" value="GTP_EFTU"/>
    <property type="match status" value="1"/>
</dbReference>
<dbReference type="InterPro" id="IPR027417">
    <property type="entry name" value="P-loop_NTPase"/>
</dbReference>
<feature type="domain" description="Tr-type G" evidence="6">
    <location>
        <begin position="4"/>
        <end position="251"/>
    </location>
</feature>
<dbReference type="PRINTS" id="PR01037">
    <property type="entry name" value="TCRTETOQM"/>
</dbReference>
<dbReference type="NCBIfam" id="TIGR00231">
    <property type="entry name" value="small_GTP"/>
    <property type="match status" value="1"/>
</dbReference>
<dbReference type="SUPFAM" id="SSF54211">
    <property type="entry name" value="Ribosomal protein S5 domain 2-like"/>
    <property type="match status" value="1"/>
</dbReference>
<dbReference type="PANTHER" id="PTHR43261:SF1">
    <property type="entry name" value="RIBOSOME-RELEASING FACTOR 2, MITOCHONDRIAL"/>
    <property type="match status" value="1"/>
</dbReference>
<keyword evidence="8" id="KW-1185">Reference proteome</keyword>
<sequence length="650" mass="71724">MSEKKMRNVGIFAHVDAGKTTTTEHILYESGRIRTLGSVDSGTSQTDSLDIERERGISVKAATTSFLWQGVYVNLVDTPGHVDFLSEVERSLRVMDGAVLVISAVEGVQSQTEIIWQALQTLRIPTLLYINKMDRIGADFEQTLDDIAKLLTPFVIPIQIPSGEAEFFLGSTSIWQDSELTSMLEKLADLDDGLMMKFIEGAKVSAGELKENLKQQVLAGQVFPVLFGVSSRGLGITDLMDAIIEYLPAPLGDAEQPLAAVIFKIERDKVMGKLAFARVYQGTIRNRDIVINHTQGMEEKITQIRKIDGRKVEDLGVVYAGDIAALCGLAQAQIGDVLGDPAQIPVLPRMAVPLLNVQVFSKSEQHTALVAALQELTEEDPLLDLQWLQDERELHLKVMGSIQLEILTSLLKTRFNLQATFGPPSVIYKETPSQVGEGFIAYTMPKPCWAILRFLIEPGPLGSGIQFHSQVRAESLLIRYQNEVERRVPEALQQGLYGWEVTDVVITLVEGEHHVWHTHPLDFAVATPMGLMDGLQKTGTTLLEPLLRFRITAPEEFSGKIMSDLVQMRASFEPPVTVKGRVSLEGILPVATSLEYPIKLSSITGGRGTITTFYVGYQPSPPDVQASRTRRGVNPLDQSKFILAARKALL</sequence>
<dbReference type="InterPro" id="IPR041095">
    <property type="entry name" value="EFG_II"/>
</dbReference>
<dbReference type="PROSITE" id="PS51722">
    <property type="entry name" value="G_TR_2"/>
    <property type="match status" value="1"/>
</dbReference>
<evidence type="ECO:0000259" key="6">
    <source>
        <dbReference type="PROSITE" id="PS51722"/>
    </source>
</evidence>
<evidence type="ECO:0000256" key="3">
    <source>
        <dbReference type="ARBA" id="ARBA00022917"/>
    </source>
</evidence>
<comment type="function">
    <text evidence="1">Abolishes the inhibitory effect of tetracyclin on protein synthesis by a non-covalent modification of the ribosomes.</text>
</comment>
<dbReference type="Gene3D" id="3.30.70.870">
    <property type="entry name" value="Elongation Factor G (Translational Gtpase), domain 3"/>
    <property type="match status" value="1"/>
</dbReference>
<proteinExistence type="predicted"/>
<dbReference type="InterPro" id="IPR009000">
    <property type="entry name" value="Transl_B-barrel_sf"/>
</dbReference>
<dbReference type="EMBL" id="CP034235">
    <property type="protein sequence ID" value="QGQ99525.1"/>
    <property type="molecule type" value="Genomic_DNA"/>
</dbReference>
<evidence type="ECO:0000256" key="4">
    <source>
        <dbReference type="ARBA" id="ARBA00023134"/>
    </source>
</evidence>
<dbReference type="InterPro" id="IPR035647">
    <property type="entry name" value="EFG_III/V"/>
</dbReference>
<dbReference type="Pfam" id="PF03764">
    <property type="entry name" value="EFG_IV"/>
    <property type="match status" value="1"/>
</dbReference>
<protein>
    <submittedName>
        <fullName evidence="7">TetM/TetW/TetO/TetS family tetracycline resistance ribosomal protection protein</fullName>
    </submittedName>
</protein>
<organism evidence="7 8">
    <name type="scientific">Paenibacillus psychroresistens</name>
    <dbReference type="NCBI Taxonomy" id="1778678"/>
    <lineage>
        <taxon>Bacteria</taxon>
        <taxon>Bacillati</taxon>
        <taxon>Bacillota</taxon>
        <taxon>Bacilli</taxon>
        <taxon>Bacillales</taxon>
        <taxon>Paenibacillaceae</taxon>
        <taxon>Paenibacillus</taxon>
    </lineage>
</organism>
<dbReference type="Pfam" id="PF00679">
    <property type="entry name" value="EFG_C"/>
    <property type="match status" value="1"/>
</dbReference>
<evidence type="ECO:0000256" key="2">
    <source>
        <dbReference type="ARBA" id="ARBA00022741"/>
    </source>
</evidence>
<evidence type="ECO:0000313" key="7">
    <source>
        <dbReference type="EMBL" id="QGQ99525.1"/>
    </source>
</evidence>
<dbReference type="CDD" id="cd03711">
    <property type="entry name" value="Tet_C"/>
    <property type="match status" value="1"/>
</dbReference>
<evidence type="ECO:0000256" key="5">
    <source>
        <dbReference type="ARBA" id="ARBA00023251"/>
    </source>
</evidence>
<dbReference type="AlphaFoldDB" id="A0A6B8RV72"/>
<dbReference type="InterPro" id="IPR000795">
    <property type="entry name" value="T_Tr_GTP-bd_dom"/>
</dbReference>
<dbReference type="Gene3D" id="3.30.70.240">
    <property type="match status" value="1"/>
</dbReference>
<dbReference type="InterPro" id="IPR031157">
    <property type="entry name" value="G_TR_CS"/>
</dbReference>
<dbReference type="InterPro" id="IPR014721">
    <property type="entry name" value="Ribsml_uS5_D2-typ_fold_subgr"/>
</dbReference>
<reference evidence="8" key="1">
    <citation type="submission" date="2018-11" db="EMBL/GenBank/DDBJ databases">
        <title>Complete genome sequence of Paenibacillus sp. ML311-T8.</title>
        <authorList>
            <person name="Nam Y.-D."/>
            <person name="Kang J."/>
            <person name="Chung W.-H."/>
            <person name="Park Y.S."/>
        </authorList>
    </citation>
    <scope>NUCLEOTIDE SEQUENCE [LARGE SCALE GENOMIC DNA]</scope>
    <source>
        <strain evidence="8">ML311-T8</strain>
    </source>
</reference>
<dbReference type="GO" id="GO:0046677">
    <property type="term" value="P:response to antibiotic"/>
    <property type="evidence" value="ECO:0007669"/>
    <property type="project" value="UniProtKB-KW"/>
</dbReference>
<dbReference type="PRINTS" id="PR00315">
    <property type="entry name" value="ELONGATNFCT"/>
</dbReference>
<keyword evidence="3" id="KW-0648">Protein biosynthesis</keyword>
<dbReference type="InterPro" id="IPR053905">
    <property type="entry name" value="EF-G-like_DII"/>
</dbReference>
<dbReference type="SUPFAM" id="SSF52540">
    <property type="entry name" value="P-loop containing nucleoside triphosphate hydrolases"/>
    <property type="match status" value="1"/>
</dbReference>
<dbReference type="PANTHER" id="PTHR43261">
    <property type="entry name" value="TRANSLATION ELONGATION FACTOR G-RELATED"/>
    <property type="match status" value="1"/>
</dbReference>
<dbReference type="SMART" id="SM00889">
    <property type="entry name" value="EFG_IV"/>
    <property type="match status" value="1"/>
</dbReference>
<keyword evidence="5" id="KW-0046">Antibiotic resistance</keyword>
<dbReference type="InterPro" id="IPR005225">
    <property type="entry name" value="Small_GTP-bd"/>
</dbReference>
<dbReference type="SMART" id="SM00838">
    <property type="entry name" value="EFG_C"/>
    <property type="match status" value="1"/>
</dbReference>
<evidence type="ECO:0000313" key="8">
    <source>
        <dbReference type="Proteomes" id="UP000426246"/>
    </source>
</evidence>
<dbReference type="GO" id="GO:0006412">
    <property type="term" value="P:translation"/>
    <property type="evidence" value="ECO:0007669"/>
    <property type="project" value="UniProtKB-KW"/>
</dbReference>
<dbReference type="InterPro" id="IPR005517">
    <property type="entry name" value="Transl_elong_EFG/EF2_IV"/>
</dbReference>
<name>A0A6B8RV72_9BACL</name>
<dbReference type="Pfam" id="PF22042">
    <property type="entry name" value="EF-G_D2"/>
    <property type="match status" value="1"/>
</dbReference>
<dbReference type="Gene3D" id="2.40.30.10">
    <property type="entry name" value="Translation factors"/>
    <property type="match status" value="1"/>
</dbReference>
<dbReference type="InterPro" id="IPR000640">
    <property type="entry name" value="EFG_V-like"/>
</dbReference>
<dbReference type="SUPFAM" id="SSF50447">
    <property type="entry name" value="Translation proteins"/>
    <property type="match status" value="1"/>
</dbReference>
<dbReference type="GO" id="GO:0032790">
    <property type="term" value="P:ribosome disassembly"/>
    <property type="evidence" value="ECO:0007669"/>
    <property type="project" value="TreeGrafter"/>
</dbReference>
<dbReference type="PROSITE" id="PS00301">
    <property type="entry name" value="G_TR_1"/>
    <property type="match status" value="1"/>
</dbReference>
<gene>
    <name evidence="7" type="ORF">EHS13_34035</name>
</gene>
<dbReference type="Gene3D" id="3.30.230.10">
    <property type="match status" value="1"/>
</dbReference>
<dbReference type="GO" id="GO:0005525">
    <property type="term" value="F:GTP binding"/>
    <property type="evidence" value="ECO:0007669"/>
    <property type="project" value="UniProtKB-KW"/>
</dbReference>
<dbReference type="InterPro" id="IPR020568">
    <property type="entry name" value="Ribosomal_Su5_D2-typ_SF"/>
</dbReference>
<accession>A0A6B8RV72</accession>
<dbReference type="OrthoDB" id="9801591at2"/>
<evidence type="ECO:0000256" key="1">
    <source>
        <dbReference type="ARBA" id="ARBA00003987"/>
    </source>
</evidence>